<dbReference type="GO" id="GO:0005789">
    <property type="term" value="C:endoplasmic reticulum membrane"/>
    <property type="evidence" value="ECO:0007669"/>
    <property type="project" value="TreeGrafter"/>
</dbReference>
<dbReference type="GO" id="GO:0003700">
    <property type="term" value="F:DNA-binding transcription factor activity"/>
    <property type="evidence" value="ECO:0007669"/>
    <property type="project" value="TreeGrafter"/>
</dbReference>
<dbReference type="GO" id="GO:0005634">
    <property type="term" value="C:nucleus"/>
    <property type="evidence" value="ECO:0007669"/>
    <property type="project" value="TreeGrafter"/>
</dbReference>
<protein>
    <recommendedName>
        <fullName evidence="2">Myelin gene regulatory factor C-terminal domain-containing protein</fullName>
    </recommendedName>
</protein>
<dbReference type="GO" id="GO:0045893">
    <property type="term" value="P:positive regulation of DNA-templated transcription"/>
    <property type="evidence" value="ECO:0007669"/>
    <property type="project" value="TreeGrafter"/>
</dbReference>
<dbReference type="EMBL" id="CAWUFR010000262">
    <property type="protein sequence ID" value="CAK6974523.1"/>
    <property type="molecule type" value="Genomic_DNA"/>
</dbReference>
<feature type="compositionally biased region" description="Polar residues" evidence="1">
    <location>
        <begin position="51"/>
        <end position="60"/>
    </location>
</feature>
<proteinExistence type="predicted"/>
<evidence type="ECO:0000313" key="4">
    <source>
        <dbReference type="Proteomes" id="UP001314229"/>
    </source>
</evidence>
<reference evidence="3 4" key="1">
    <citation type="submission" date="2024-01" db="EMBL/GenBank/DDBJ databases">
        <authorList>
            <person name="Alioto T."/>
            <person name="Alioto T."/>
            <person name="Gomez Garrido J."/>
        </authorList>
    </citation>
    <scope>NUCLEOTIDE SEQUENCE [LARGE SCALE GENOMIC DNA]</scope>
</reference>
<dbReference type="GO" id="GO:0016540">
    <property type="term" value="P:protein autoprocessing"/>
    <property type="evidence" value="ECO:0007669"/>
    <property type="project" value="TreeGrafter"/>
</dbReference>
<dbReference type="AlphaFoldDB" id="A0AAV1PV79"/>
<evidence type="ECO:0000256" key="1">
    <source>
        <dbReference type="SAM" id="MobiDB-lite"/>
    </source>
</evidence>
<sequence>NDSMVSLPTTAWSSTVPSTSPPGPWPPDVDFCDLLYCSEVYCCPPPAGGRTSPNLTSTESAGAEESDLRDKRGKKLKKLKRTTDWTNTTMNSFMIKESQQLIDSRYCLRDECGQGRYTYRVPVSKFVPVNMRVTLLMNSTELLVVHLCSFDESAACSSLLDINTVAGSRYMSNTQGEHEWPLHVARLYHSSYHFRSAVAGQADCSTDQNYAGALFTDYHFRFYRRCTD</sequence>
<dbReference type="Pfam" id="PF13888">
    <property type="entry name" value="MRF_C2"/>
    <property type="match status" value="1"/>
</dbReference>
<name>A0AAV1PV79_SCOSC</name>
<organism evidence="3 4">
    <name type="scientific">Scomber scombrus</name>
    <name type="common">Atlantic mackerel</name>
    <name type="synonym">Scomber vernalis</name>
    <dbReference type="NCBI Taxonomy" id="13677"/>
    <lineage>
        <taxon>Eukaryota</taxon>
        <taxon>Metazoa</taxon>
        <taxon>Chordata</taxon>
        <taxon>Craniata</taxon>
        <taxon>Vertebrata</taxon>
        <taxon>Euteleostomi</taxon>
        <taxon>Actinopterygii</taxon>
        <taxon>Neopterygii</taxon>
        <taxon>Teleostei</taxon>
        <taxon>Neoteleostei</taxon>
        <taxon>Acanthomorphata</taxon>
        <taxon>Pelagiaria</taxon>
        <taxon>Scombriformes</taxon>
        <taxon>Scombridae</taxon>
        <taxon>Scomber</taxon>
    </lineage>
</organism>
<dbReference type="Proteomes" id="UP001314229">
    <property type="component" value="Unassembled WGS sequence"/>
</dbReference>
<dbReference type="InterPro" id="IPR025719">
    <property type="entry name" value="MYRF_C2"/>
</dbReference>
<dbReference type="EMBL" id="CAWUFR010000262">
    <property type="protein sequence ID" value="CAK6974522.1"/>
    <property type="molecule type" value="Genomic_DNA"/>
</dbReference>
<dbReference type="InterPro" id="IPR051577">
    <property type="entry name" value="MRF-like"/>
</dbReference>
<evidence type="ECO:0000313" key="3">
    <source>
        <dbReference type="EMBL" id="CAK6974522.1"/>
    </source>
</evidence>
<feature type="region of interest" description="Disordered" evidence="1">
    <location>
        <begin position="1"/>
        <end position="23"/>
    </location>
</feature>
<feature type="non-terminal residue" evidence="3">
    <location>
        <position position="1"/>
    </location>
</feature>
<dbReference type="PANTHER" id="PTHR13029:SF17">
    <property type="entry name" value="MYELIN REGULATORY FACTOR-LIKE PROTEIN"/>
    <property type="match status" value="1"/>
</dbReference>
<accession>A0AAV1PV79</accession>
<gene>
    <name evidence="3" type="ORF">FSCOSCO3_A034408</name>
</gene>
<feature type="compositionally biased region" description="Low complexity" evidence="1">
    <location>
        <begin position="8"/>
        <end position="18"/>
    </location>
</feature>
<feature type="region of interest" description="Disordered" evidence="1">
    <location>
        <begin position="48"/>
        <end position="72"/>
    </location>
</feature>
<dbReference type="PANTHER" id="PTHR13029">
    <property type="match status" value="1"/>
</dbReference>
<feature type="domain" description="Myelin gene regulatory factor C-terminal" evidence="2">
    <location>
        <begin position="91"/>
        <end position="226"/>
    </location>
</feature>
<keyword evidence="4" id="KW-1185">Reference proteome</keyword>
<dbReference type="GO" id="GO:0043565">
    <property type="term" value="F:sequence-specific DNA binding"/>
    <property type="evidence" value="ECO:0007669"/>
    <property type="project" value="TreeGrafter"/>
</dbReference>
<evidence type="ECO:0000259" key="2">
    <source>
        <dbReference type="Pfam" id="PF13888"/>
    </source>
</evidence>
<comment type="caution">
    <text evidence="3">The sequence shown here is derived from an EMBL/GenBank/DDBJ whole genome shotgun (WGS) entry which is preliminary data.</text>
</comment>